<evidence type="ECO:0000313" key="3">
    <source>
        <dbReference type="Proteomes" id="UP000317093"/>
    </source>
</evidence>
<reference evidence="2 3" key="1">
    <citation type="submission" date="2019-02" db="EMBL/GenBank/DDBJ databases">
        <title>Deep-cultivation of Planctomycetes and their phenomic and genomic characterization uncovers novel biology.</title>
        <authorList>
            <person name="Wiegand S."/>
            <person name="Jogler M."/>
            <person name="Boedeker C."/>
            <person name="Pinto D."/>
            <person name="Vollmers J."/>
            <person name="Rivas-Marin E."/>
            <person name="Kohn T."/>
            <person name="Peeters S.H."/>
            <person name="Heuer A."/>
            <person name="Rast P."/>
            <person name="Oberbeckmann S."/>
            <person name="Bunk B."/>
            <person name="Jeske O."/>
            <person name="Meyerdierks A."/>
            <person name="Storesund J.E."/>
            <person name="Kallscheuer N."/>
            <person name="Luecker S."/>
            <person name="Lage O.M."/>
            <person name="Pohl T."/>
            <person name="Merkel B.J."/>
            <person name="Hornburger P."/>
            <person name="Mueller R.-W."/>
            <person name="Bruemmer F."/>
            <person name="Labrenz M."/>
            <person name="Spormann A.M."/>
            <person name="Op den Camp H."/>
            <person name="Overmann J."/>
            <person name="Amann R."/>
            <person name="Jetten M.S.M."/>
            <person name="Mascher T."/>
            <person name="Medema M.H."/>
            <person name="Devos D.P."/>
            <person name="Kaster A.-K."/>
            <person name="Ovreas L."/>
            <person name="Rohde M."/>
            <person name="Galperin M.Y."/>
            <person name="Jogler C."/>
        </authorList>
    </citation>
    <scope>NUCLEOTIDE SEQUENCE [LARGE SCALE GENOMIC DNA]</scope>
    <source>
        <strain evidence="2 3">Pan216</strain>
    </source>
</reference>
<dbReference type="KEGG" id="knv:Pan216_52430"/>
<evidence type="ECO:0000259" key="1">
    <source>
        <dbReference type="Pfam" id="PF08242"/>
    </source>
</evidence>
<protein>
    <submittedName>
        <fullName evidence="2">Methyltransferase domain protein</fullName>
    </submittedName>
</protein>
<dbReference type="InterPro" id="IPR029063">
    <property type="entry name" value="SAM-dependent_MTases_sf"/>
</dbReference>
<organism evidence="2 3">
    <name type="scientific">Kolteria novifilia</name>
    <dbReference type="NCBI Taxonomy" id="2527975"/>
    <lineage>
        <taxon>Bacteria</taxon>
        <taxon>Pseudomonadati</taxon>
        <taxon>Planctomycetota</taxon>
        <taxon>Planctomycetia</taxon>
        <taxon>Kolteriales</taxon>
        <taxon>Kolteriaceae</taxon>
        <taxon>Kolteria</taxon>
    </lineage>
</organism>
<dbReference type="CDD" id="cd02440">
    <property type="entry name" value="AdoMet_MTases"/>
    <property type="match status" value="1"/>
</dbReference>
<dbReference type="Gene3D" id="3.40.50.150">
    <property type="entry name" value="Vaccinia Virus protein VP39"/>
    <property type="match status" value="1"/>
</dbReference>
<keyword evidence="3" id="KW-1185">Reference proteome</keyword>
<keyword evidence="2" id="KW-0489">Methyltransferase</keyword>
<name>A0A518BBT4_9BACT</name>
<dbReference type="Pfam" id="PF08242">
    <property type="entry name" value="Methyltransf_12"/>
    <property type="match status" value="1"/>
</dbReference>
<keyword evidence="2" id="KW-0808">Transferase</keyword>
<dbReference type="RefSeq" id="WP_419192968.1">
    <property type="nucleotide sequence ID" value="NZ_CP036279.1"/>
</dbReference>
<accession>A0A518BBT4</accession>
<feature type="domain" description="Methyltransferase type 12" evidence="1">
    <location>
        <begin position="50"/>
        <end position="125"/>
    </location>
</feature>
<sequence>MKKFRFDKAYYDRFYGNRETRVTTQRSIHRLGNFVCHYLKHLAQPVRNTLDLGCGLGYWQAVVKRHFPRSDYQGVEVSPYLCREFGWQRGSVVDYDAPEAFDFVICQGVLQYLPAAEARRAIENLGLLSRGALYLEVLTRRDWELNCDRSVTDGDVYLREGAWYRRELGRYFVHAGGGVWLSLRSPVVYFEMEIAE</sequence>
<evidence type="ECO:0000313" key="2">
    <source>
        <dbReference type="EMBL" id="QDU64353.1"/>
    </source>
</evidence>
<dbReference type="EMBL" id="CP036279">
    <property type="protein sequence ID" value="QDU64353.1"/>
    <property type="molecule type" value="Genomic_DNA"/>
</dbReference>
<proteinExistence type="predicted"/>
<dbReference type="GO" id="GO:0032259">
    <property type="term" value="P:methylation"/>
    <property type="evidence" value="ECO:0007669"/>
    <property type="project" value="UniProtKB-KW"/>
</dbReference>
<dbReference type="GO" id="GO:0008168">
    <property type="term" value="F:methyltransferase activity"/>
    <property type="evidence" value="ECO:0007669"/>
    <property type="project" value="UniProtKB-KW"/>
</dbReference>
<gene>
    <name evidence="2" type="ORF">Pan216_52430</name>
</gene>
<dbReference type="Proteomes" id="UP000317093">
    <property type="component" value="Chromosome"/>
</dbReference>
<dbReference type="InterPro" id="IPR013217">
    <property type="entry name" value="Methyltransf_12"/>
</dbReference>
<dbReference type="AlphaFoldDB" id="A0A518BBT4"/>
<dbReference type="SUPFAM" id="SSF53335">
    <property type="entry name" value="S-adenosyl-L-methionine-dependent methyltransferases"/>
    <property type="match status" value="1"/>
</dbReference>